<comment type="caution">
    <text evidence="2">The sequence shown here is derived from an EMBL/GenBank/DDBJ whole genome shotgun (WGS) entry which is preliminary data.</text>
</comment>
<keyword evidence="1" id="KW-0812">Transmembrane</keyword>
<evidence type="ECO:0000313" key="3">
    <source>
        <dbReference type="Proteomes" id="UP000295500"/>
    </source>
</evidence>
<evidence type="ECO:0000256" key="1">
    <source>
        <dbReference type="SAM" id="Phobius"/>
    </source>
</evidence>
<feature type="transmembrane region" description="Helical" evidence="1">
    <location>
        <begin position="130"/>
        <end position="151"/>
    </location>
</feature>
<dbReference type="OrthoDB" id="2001955at2"/>
<name>A0A4R6Q3V3_9FIRM</name>
<reference evidence="2 3" key="1">
    <citation type="submission" date="2019-03" db="EMBL/GenBank/DDBJ databases">
        <title>Genomic Encyclopedia of Type Strains, Phase IV (KMG-IV): sequencing the most valuable type-strain genomes for metagenomic binning, comparative biology and taxonomic classification.</title>
        <authorList>
            <person name="Goeker M."/>
        </authorList>
    </citation>
    <scope>NUCLEOTIDE SEQUENCE [LARGE SCALE GENOMIC DNA]</scope>
    <source>
        <strain evidence="2 3">DSM 28287</strain>
    </source>
</reference>
<proteinExistence type="predicted"/>
<gene>
    <name evidence="2" type="ORF">EV211_1169</name>
</gene>
<keyword evidence="3" id="KW-1185">Reference proteome</keyword>
<keyword evidence="1" id="KW-1133">Transmembrane helix</keyword>
<dbReference type="Proteomes" id="UP000295500">
    <property type="component" value="Unassembled WGS sequence"/>
</dbReference>
<dbReference type="AlphaFoldDB" id="A0A4R6Q3V3"/>
<feature type="transmembrane region" description="Helical" evidence="1">
    <location>
        <begin position="39"/>
        <end position="60"/>
    </location>
</feature>
<keyword evidence="1" id="KW-0472">Membrane</keyword>
<sequence>MDRSIFYGNIMLIVCIGIYLLWWALAFKPEAEEVTTRNGVIIIIAAIVGIIGIIVMVKGIRSVPEGGELFSNKWVIIIGVAAYVALFLFSWFVFKRQVTTELLLIVGWTVLEMIVVNVMYQYGMIMSGRALLVITVIIAASIVGFICYLLYYNLEGNKAYIDGMIPLVLTGAVTAWITVLTALI</sequence>
<protein>
    <submittedName>
        <fullName evidence="2">Uncharacterized protein</fullName>
    </submittedName>
</protein>
<dbReference type="EMBL" id="SNXO01000016">
    <property type="protein sequence ID" value="TDP56346.1"/>
    <property type="molecule type" value="Genomic_DNA"/>
</dbReference>
<evidence type="ECO:0000313" key="2">
    <source>
        <dbReference type="EMBL" id="TDP56346.1"/>
    </source>
</evidence>
<dbReference type="RefSeq" id="WP_133528398.1">
    <property type="nucleotide sequence ID" value="NZ_SNXO01000016.1"/>
</dbReference>
<feature type="transmembrane region" description="Helical" evidence="1">
    <location>
        <begin position="163"/>
        <end position="183"/>
    </location>
</feature>
<feature type="transmembrane region" description="Helical" evidence="1">
    <location>
        <begin position="72"/>
        <end position="94"/>
    </location>
</feature>
<feature type="transmembrane region" description="Helical" evidence="1">
    <location>
        <begin position="7"/>
        <end position="27"/>
    </location>
</feature>
<organism evidence="2 3">
    <name type="scientific">Aminicella lysinilytica</name>
    <dbReference type="NCBI Taxonomy" id="433323"/>
    <lineage>
        <taxon>Bacteria</taxon>
        <taxon>Bacillati</taxon>
        <taxon>Bacillota</taxon>
        <taxon>Clostridia</taxon>
        <taxon>Peptostreptococcales</taxon>
        <taxon>Anaerovoracaceae</taxon>
        <taxon>Aminicella</taxon>
    </lineage>
</organism>
<accession>A0A4R6Q3V3</accession>
<feature type="transmembrane region" description="Helical" evidence="1">
    <location>
        <begin position="100"/>
        <end position="118"/>
    </location>
</feature>